<feature type="compositionally biased region" description="Acidic residues" evidence="2">
    <location>
        <begin position="267"/>
        <end position="285"/>
    </location>
</feature>
<dbReference type="EMBL" id="JAATJU010022689">
    <property type="protein sequence ID" value="KAH0509891.1"/>
    <property type="molecule type" value="Genomic_DNA"/>
</dbReference>
<dbReference type="AlphaFoldDB" id="A0A8J6GB53"/>
<dbReference type="InterPro" id="IPR015267">
    <property type="entry name" value="PPP4R2"/>
</dbReference>
<sequence length="285" mass="31918">MIQWSQFKGYFIFKLEKVMDDFRTSAPEPRGPPNPNVEYIPFDEMKERILKIVTGFNGKNSSNSLNRMNGVMFPGNSPNYTDSDSPASESEVSSLSPVKNKYPDDDTVEAEEHEVKRLRFDKEGDVRETASQTVSSEGSVRAEEAETASSPPEKDREIRSRQHCTEEDEDEEEEEEEESFMTPREMVPERKNQERESDDALAVNEELSEEDTHMEDSDGSAAQRDPRSERSDSAGSVSSGSDCLETEESGGSTSRKTGESVSVSSMESDETTDVTDEPMEQDLTT</sequence>
<dbReference type="GO" id="GO:0019888">
    <property type="term" value="F:protein phosphatase regulator activity"/>
    <property type="evidence" value="ECO:0007669"/>
    <property type="project" value="InterPro"/>
</dbReference>
<comment type="caution">
    <text evidence="3">The sequence shown here is derived from an EMBL/GenBank/DDBJ whole genome shotgun (WGS) entry which is preliminary data.</text>
</comment>
<accession>A0A8J6GB53</accession>
<evidence type="ECO:0000313" key="3">
    <source>
        <dbReference type="EMBL" id="KAH0509891.1"/>
    </source>
</evidence>
<proteinExistence type="inferred from homology"/>
<protein>
    <submittedName>
        <fullName evidence="3">Serine/threonine-protein phosphatase 4 regulatory subunit 2</fullName>
    </submittedName>
</protein>
<feature type="compositionally biased region" description="Basic and acidic residues" evidence="2">
    <location>
        <begin position="152"/>
        <end position="165"/>
    </location>
</feature>
<evidence type="ECO:0000256" key="1">
    <source>
        <dbReference type="ARBA" id="ARBA00009207"/>
    </source>
</evidence>
<dbReference type="GO" id="GO:0005737">
    <property type="term" value="C:cytoplasm"/>
    <property type="evidence" value="ECO:0007669"/>
    <property type="project" value="TreeGrafter"/>
</dbReference>
<dbReference type="GO" id="GO:0005634">
    <property type="term" value="C:nucleus"/>
    <property type="evidence" value="ECO:0007669"/>
    <property type="project" value="TreeGrafter"/>
</dbReference>
<name>A0A8J6GB53_MICOH</name>
<feature type="compositionally biased region" description="Basic and acidic residues" evidence="2">
    <location>
        <begin position="113"/>
        <end position="128"/>
    </location>
</feature>
<dbReference type="Proteomes" id="UP000710432">
    <property type="component" value="Unassembled WGS sequence"/>
</dbReference>
<dbReference type="Pfam" id="PF09184">
    <property type="entry name" value="PPP4R2"/>
    <property type="match status" value="1"/>
</dbReference>
<evidence type="ECO:0000313" key="4">
    <source>
        <dbReference type="Proteomes" id="UP000710432"/>
    </source>
</evidence>
<feature type="compositionally biased region" description="Acidic residues" evidence="2">
    <location>
        <begin position="166"/>
        <end position="179"/>
    </location>
</feature>
<feature type="compositionally biased region" description="Low complexity" evidence="2">
    <location>
        <begin position="82"/>
        <end position="98"/>
    </location>
</feature>
<reference evidence="3" key="1">
    <citation type="submission" date="2020-03" db="EMBL/GenBank/DDBJ databases">
        <title>Studies in the Genomics of Life Span.</title>
        <authorList>
            <person name="Glass D."/>
        </authorList>
    </citation>
    <scope>NUCLEOTIDE SEQUENCE</scope>
    <source>
        <strain evidence="3">LTLLF</strain>
        <tissue evidence="3">Muscle</tissue>
    </source>
</reference>
<feature type="compositionally biased region" description="Basic and acidic residues" evidence="2">
    <location>
        <begin position="186"/>
        <end position="195"/>
    </location>
</feature>
<dbReference type="PANTHER" id="PTHR16487">
    <property type="entry name" value="PPP4R2-RELATED PROTEIN"/>
    <property type="match status" value="1"/>
</dbReference>
<feature type="compositionally biased region" description="Polar residues" evidence="2">
    <location>
        <begin position="129"/>
        <end position="138"/>
    </location>
</feature>
<feature type="region of interest" description="Disordered" evidence="2">
    <location>
        <begin position="60"/>
        <end position="285"/>
    </location>
</feature>
<dbReference type="PANTHER" id="PTHR16487:SF5">
    <property type="entry name" value="SERINE_THREONINE-PROTEIN PHOSPHATASE 4 REGULATORY SUBUNIT 2"/>
    <property type="match status" value="1"/>
</dbReference>
<feature type="compositionally biased region" description="Low complexity" evidence="2">
    <location>
        <begin position="233"/>
        <end position="242"/>
    </location>
</feature>
<organism evidence="3 4">
    <name type="scientific">Microtus ochrogaster</name>
    <name type="common">Prairie vole</name>
    <dbReference type="NCBI Taxonomy" id="79684"/>
    <lineage>
        <taxon>Eukaryota</taxon>
        <taxon>Metazoa</taxon>
        <taxon>Chordata</taxon>
        <taxon>Craniata</taxon>
        <taxon>Vertebrata</taxon>
        <taxon>Euteleostomi</taxon>
        <taxon>Mammalia</taxon>
        <taxon>Eutheria</taxon>
        <taxon>Euarchontoglires</taxon>
        <taxon>Glires</taxon>
        <taxon>Rodentia</taxon>
        <taxon>Myomorpha</taxon>
        <taxon>Muroidea</taxon>
        <taxon>Cricetidae</taxon>
        <taxon>Arvicolinae</taxon>
        <taxon>Microtus</taxon>
    </lineage>
</organism>
<dbReference type="GO" id="GO:0030289">
    <property type="term" value="C:protein phosphatase 4 complex"/>
    <property type="evidence" value="ECO:0007669"/>
    <property type="project" value="InterPro"/>
</dbReference>
<comment type="similarity">
    <text evidence="1">Belongs to the PPP4R2 family.</text>
</comment>
<gene>
    <name evidence="3" type="ORF">LTLLF_157885</name>
</gene>
<evidence type="ECO:0000256" key="2">
    <source>
        <dbReference type="SAM" id="MobiDB-lite"/>
    </source>
</evidence>